<evidence type="ECO:0000313" key="5">
    <source>
        <dbReference type="Proteomes" id="UP000327362"/>
    </source>
</evidence>
<feature type="domain" description="Transglycosylase SLT" evidence="3">
    <location>
        <begin position="202"/>
        <end position="243"/>
    </location>
</feature>
<name>A0AAI8X1Q8_MYCAV</name>
<keyword evidence="2" id="KW-1133">Transmembrane helix</keyword>
<feature type="region of interest" description="Disordered" evidence="1">
    <location>
        <begin position="1"/>
        <end position="26"/>
    </location>
</feature>
<organism evidence="4 5">
    <name type="scientific">Mycobacterium avium subsp. hominissuis</name>
    <dbReference type="NCBI Taxonomy" id="439334"/>
    <lineage>
        <taxon>Bacteria</taxon>
        <taxon>Bacillati</taxon>
        <taxon>Actinomycetota</taxon>
        <taxon>Actinomycetes</taxon>
        <taxon>Mycobacteriales</taxon>
        <taxon>Mycobacteriaceae</taxon>
        <taxon>Mycobacterium</taxon>
        <taxon>Mycobacterium avium complex (MAC)</taxon>
    </lineage>
</organism>
<accession>A0AAI8X1Q8</accession>
<dbReference type="PANTHER" id="PTHR30163:SF8">
    <property type="entry name" value="LYTIC MUREIN TRANSGLYCOSYLASE"/>
    <property type="match status" value="1"/>
</dbReference>
<dbReference type="Pfam" id="PF13406">
    <property type="entry name" value="SLT_2"/>
    <property type="match status" value="1"/>
</dbReference>
<dbReference type="InterPro" id="IPR043426">
    <property type="entry name" value="MltB-like"/>
</dbReference>
<evidence type="ECO:0000259" key="3">
    <source>
        <dbReference type="Pfam" id="PF13406"/>
    </source>
</evidence>
<dbReference type="CDD" id="cd13399">
    <property type="entry name" value="Slt35-like"/>
    <property type="match status" value="1"/>
</dbReference>
<dbReference type="Proteomes" id="UP000327362">
    <property type="component" value="Chromosome"/>
</dbReference>
<sequence length="285" mass="30449">MISCNRRNVGAPRPDATEQSPDAWDDGVAEVGAGEFRGAQESMVSPRRWMRAAAVIGATAIVLASSCTWQLSLFIPDGVPPPAGDPVPPVDTHASGRPAEQLRDWAAQRSAALEIPVIALEAYAYAARVAEVENPKCHIAWTTLAGIGQVESHHGTYRGATLAPNGDVSPPIRGVRLDGSGGTLRIVDTDEDLTDGDGVTRAMGPMQFIPETWRLYGVDAHNDGRVSPDNIDDAALAAAGYLCWRGKDLATPRGWITALRAYNNSMVYARAVRDWATAYAKGHPL</sequence>
<dbReference type="GO" id="GO:0009253">
    <property type="term" value="P:peptidoglycan catabolic process"/>
    <property type="evidence" value="ECO:0007669"/>
    <property type="project" value="TreeGrafter"/>
</dbReference>
<dbReference type="AlphaFoldDB" id="A0AAI8X1Q8"/>
<dbReference type="PANTHER" id="PTHR30163">
    <property type="entry name" value="MEMBRANE-BOUND LYTIC MUREIN TRANSGLYCOSYLASE B"/>
    <property type="match status" value="1"/>
</dbReference>
<evidence type="ECO:0000256" key="2">
    <source>
        <dbReference type="SAM" id="Phobius"/>
    </source>
</evidence>
<dbReference type="InterPro" id="IPR031304">
    <property type="entry name" value="SLT_2"/>
</dbReference>
<dbReference type="Gene3D" id="1.10.530.10">
    <property type="match status" value="1"/>
</dbReference>
<protein>
    <recommendedName>
        <fullName evidence="3">Transglycosylase SLT domain-containing protein</fullName>
    </recommendedName>
</protein>
<gene>
    <name evidence="4" type="primary">lpqU</name>
    <name evidence="4" type="ORF">JPH1_13830</name>
</gene>
<evidence type="ECO:0000313" key="4">
    <source>
        <dbReference type="EMBL" id="BBN46908.1"/>
    </source>
</evidence>
<proteinExistence type="predicted"/>
<dbReference type="InterPro" id="IPR023346">
    <property type="entry name" value="Lysozyme-like_dom_sf"/>
</dbReference>
<keyword evidence="2" id="KW-0472">Membrane</keyword>
<dbReference type="SUPFAM" id="SSF53955">
    <property type="entry name" value="Lysozyme-like"/>
    <property type="match status" value="1"/>
</dbReference>
<reference evidence="4 5" key="1">
    <citation type="submission" date="2019-09" db="EMBL/GenBank/DDBJ databases">
        <title>Complete genome sequence of Mycobacterium avium subsp. hominissuis strain JP-H-1.</title>
        <authorList>
            <person name="Kinoshita Y."/>
            <person name="Niwa H."/>
            <person name="Uchida-Fujii E."/>
            <person name="Nukada T."/>
        </authorList>
    </citation>
    <scope>NUCLEOTIDE SEQUENCE [LARGE SCALE GENOMIC DNA]</scope>
    <source>
        <strain evidence="4 5">JP-H-1</strain>
    </source>
</reference>
<evidence type="ECO:0000256" key="1">
    <source>
        <dbReference type="SAM" id="MobiDB-lite"/>
    </source>
</evidence>
<dbReference type="EMBL" id="AP020326">
    <property type="protein sequence ID" value="BBN46908.1"/>
    <property type="molecule type" value="Genomic_DNA"/>
</dbReference>
<feature type="transmembrane region" description="Helical" evidence="2">
    <location>
        <begin position="52"/>
        <end position="71"/>
    </location>
</feature>
<keyword evidence="2" id="KW-0812">Transmembrane</keyword>
<dbReference type="GO" id="GO:0008933">
    <property type="term" value="F:peptidoglycan lytic transglycosylase activity"/>
    <property type="evidence" value="ECO:0007669"/>
    <property type="project" value="TreeGrafter"/>
</dbReference>